<protein>
    <submittedName>
        <fullName evidence="1">Uncharacterized protein</fullName>
    </submittedName>
</protein>
<comment type="caution">
    <text evidence="1">The sequence shown here is derived from an EMBL/GenBank/DDBJ whole genome shotgun (WGS) entry which is preliminary data.</text>
</comment>
<keyword evidence="2" id="KW-1185">Reference proteome</keyword>
<evidence type="ECO:0000313" key="2">
    <source>
        <dbReference type="Proteomes" id="UP000709295"/>
    </source>
</evidence>
<reference evidence="1" key="1">
    <citation type="submission" date="2021-01" db="EMBL/GenBank/DDBJ databases">
        <title>Phytophthora aleatoria, a newly-described species from Pinus radiata is distinct from Phytophthora cactorum isolates based on comparative genomics.</title>
        <authorList>
            <person name="Mcdougal R."/>
            <person name="Panda P."/>
            <person name="Williams N."/>
            <person name="Studholme D.J."/>
        </authorList>
    </citation>
    <scope>NUCLEOTIDE SEQUENCE</scope>
    <source>
        <strain evidence="1">NZFS 4037</strain>
    </source>
</reference>
<proteinExistence type="predicted"/>
<dbReference type="Proteomes" id="UP000709295">
    <property type="component" value="Unassembled WGS sequence"/>
</dbReference>
<dbReference type="AlphaFoldDB" id="A0A8J5LXA8"/>
<name>A0A8J5LXA8_9STRA</name>
<accession>A0A8J5LXA8</accession>
<sequence>MADGEAMDASFEAAMKFSAFAPAVHSRNIAHYTAERAKLKANDRQRVLSVKLSQLQEAQAKEEEKKLNTLALSAWRTTASRQKEKRLEAELEQQQLKSAVLCQAELIRHLNALLIMSAPMQSLTPCARPVSSQETQGTLLFKTFVCELGSLYAKTDALVDGVQCDLFPPNSFALQRKWNPDKTLLESADATQILFSFDQIWRLLSYVYLSDPKSGGTTTLAIYNAVRRYVEKDCVVFVWRVLFEGKGESDGLHSDEHAWLVIRPSDSPDGPAMMLQSYTQLKLTNLDDQMGSNDSRSNQFVRLLGILDEEDLADVGQAMQGLLIGDSQSGSSSDVGQAMQGLLIGDSQSGSSSDSDMMEL</sequence>
<evidence type="ECO:0000313" key="1">
    <source>
        <dbReference type="EMBL" id="KAG6949008.1"/>
    </source>
</evidence>
<dbReference type="EMBL" id="JAENGY010001478">
    <property type="protein sequence ID" value="KAG6949008.1"/>
    <property type="molecule type" value="Genomic_DNA"/>
</dbReference>
<gene>
    <name evidence="1" type="ORF">JG688_00014830</name>
</gene>
<organism evidence="1 2">
    <name type="scientific">Phytophthora aleatoria</name>
    <dbReference type="NCBI Taxonomy" id="2496075"/>
    <lineage>
        <taxon>Eukaryota</taxon>
        <taxon>Sar</taxon>
        <taxon>Stramenopiles</taxon>
        <taxon>Oomycota</taxon>
        <taxon>Peronosporomycetes</taxon>
        <taxon>Peronosporales</taxon>
        <taxon>Peronosporaceae</taxon>
        <taxon>Phytophthora</taxon>
    </lineage>
</organism>